<name>R7Z4N2_CONA1</name>
<dbReference type="InterPro" id="IPR038883">
    <property type="entry name" value="AN11006-like"/>
</dbReference>
<dbReference type="Proteomes" id="UP000016924">
    <property type="component" value="Unassembled WGS sequence"/>
</dbReference>
<dbReference type="STRING" id="1168221.R7Z4N2"/>
<dbReference type="RefSeq" id="XP_007784296.1">
    <property type="nucleotide sequence ID" value="XM_007786106.1"/>
</dbReference>
<evidence type="ECO:0000313" key="1">
    <source>
        <dbReference type="EMBL" id="EON68979.1"/>
    </source>
</evidence>
<reference evidence="2" key="1">
    <citation type="submission" date="2012-06" db="EMBL/GenBank/DDBJ databases">
        <title>The genome sequence of Coniosporium apollinis CBS 100218.</title>
        <authorList>
            <consortium name="The Broad Institute Genome Sequencing Platform"/>
            <person name="Cuomo C."/>
            <person name="Gorbushina A."/>
            <person name="Noack S."/>
            <person name="Walker B."/>
            <person name="Young S.K."/>
            <person name="Zeng Q."/>
            <person name="Gargeya S."/>
            <person name="Fitzgerald M."/>
            <person name="Haas B."/>
            <person name="Abouelleil A."/>
            <person name="Alvarado L."/>
            <person name="Arachchi H.M."/>
            <person name="Berlin A.M."/>
            <person name="Chapman S.B."/>
            <person name="Goldberg J."/>
            <person name="Griggs A."/>
            <person name="Gujja S."/>
            <person name="Hansen M."/>
            <person name="Howarth C."/>
            <person name="Imamovic A."/>
            <person name="Larimer J."/>
            <person name="McCowan C."/>
            <person name="Montmayeur A."/>
            <person name="Murphy C."/>
            <person name="Neiman D."/>
            <person name="Pearson M."/>
            <person name="Priest M."/>
            <person name="Roberts A."/>
            <person name="Saif S."/>
            <person name="Shea T."/>
            <person name="Sisk P."/>
            <person name="Sykes S."/>
            <person name="Wortman J."/>
            <person name="Nusbaum C."/>
            <person name="Birren B."/>
        </authorList>
    </citation>
    <scope>NUCLEOTIDE SEQUENCE [LARGE SCALE GENOMIC DNA]</scope>
    <source>
        <strain evidence="2">CBS 100218</strain>
    </source>
</reference>
<evidence type="ECO:0000313" key="2">
    <source>
        <dbReference type="Proteomes" id="UP000016924"/>
    </source>
</evidence>
<dbReference type="GeneID" id="19905548"/>
<dbReference type="PANTHER" id="PTHR42085:SF2">
    <property type="entry name" value="F-BOX DOMAIN-CONTAINING PROTEIN"/>
    <property type="match status" value="1"/>
</dbReference>
<accession>R7Z4N2</accession>
<keyword evidence="2" id="KW-1185">Reference proteome</keyword>
<sequence>MSFQLPHRGLPQELRDIIYKHALCPHEGLTIQRDGPREPSDSLDISKFKSVQPTAPALLRTSRQVYSVTLPLLYGANNFTLDMKCSDALLFLQALPKDSRLQTKALTIPGNLIAAIKFSNQAHADKLSAFLIHSMRLERIILAVPNPPSASSTGAFDGEFRWSTWTLHRALIDAFKAGHFRAITVARPEPYGERVDVHYFCQVRQHVEERLLEDYREQLRERRRAYWDAAYEDAVNHAVANDSRDALAEFVRDTWRRAGYAVECDGGVRLEDIGTFFAVRRIAAPPEGAAD</sequence>
<protein>
    <submittedName>
        <fullName evidence="1">Uncharacterized protein</fullName>
    </submittedName>
</protein>
<organism evidence="1 2">
    <name type="scientific">Coniosporium apollinis (strain CBS 100218)</name>
    <name type="common">Rock-inhabiting black yeast</name>
    <dbReference type="NCBI Taxonomy" id="1168221"/>
    <lineage>
        <taxon>Eukaryota</taxon>
        <taxon>Fungi</taxon>
        <taxon>Dikarya</taxon>
        <taxon>Ascomycota</taxon>
        <taxon>Pezizomycotina</taxon>
        <taxon>Dothideomycetes</taxon>
        <taxon>Dothideomycetes incertae sedis</taxon>
        <taxon>Coniosporium</taxon>
    </lineage>
</organism>
<dbReference type="HOGENOM" id="CLU_956497_0_0_1"/>
<dbReference type="OrthoDB" id="3946646at2759"/>
<dbReference type="EMBL" id="JH767604">
    <property type="protein sequence ID" value="EON68979.1"/>
    <property type="molecule type" value="Genomic_DNA"/>
</dbReference>
<dbReference type="AlphaFoldDB" id="R7Z4N2"/>
<gene>
    <name evidence="1" type="ORF">W97_08237</name>
</gene>
<proteinExistence type="predicted"/>
<dbReference type="PANTHER" id="PTHR42085">
    <property type="entry name" value="F-BOX DOMAIN-CONTAINING PROTEIN"/>
    <property type="match status" value="1"/>
</dbReference>